<evidence type="ECO:0000313" key="2">
    <source>
        <dbReference type="EMBL" id="KER29764.1"/>
    </source>
</evidence>
<dbReference type="RefSeq" id="XP_009166480.1">
    <property type="nucleotide sequence ID" value="XM_009168216.1"/>
</dbReference>
<dbReference type="GeneID" id="20317861"/>
<organism evidence="2 3">
    <name type="scientific">Opisthorchis viverrini</name>
    <name type="common">Southeast Asian liver fluke</name>
    <dbReference type="NCBI Taxonomy" id="6198"/>
    <lineage>
        <taxon>Eukaryota</taxon>
        <taxon>Metazoa</taxon>
        <taxon>Spiralia</taxon>
        <taxon>Lophotrochozoa</taxon>
        <taxon>Platyhelminthes</taxon>
        <taxon>Trematoda</taxon>
        <taxon>Digenea</taxon>
        <taxon>Opisthorchiida</taxon>
        <taxon>Opisthorchiata</taxon>
        <taxon>Opisthorchiidae</taxon>
        <taxon>Opisthorchis</taxon>
    </lineage>
</organism>
<sequence length="50" mass="5481">MSENSLHGPSEMIPKSPELARSGIPTARRANHNLFITSEKSSVSILDRCD</sequence>
<dbReference type="Proteomes" id="UP000054324">
    <property type="component" value="Unassembled WGS sequence"/>
</dbReference>
<evidence type="ECO:0000313" key="3">
    <source>
        <dbReference type="Proteomes" id="UP000054324"/>
    </source>
</evidence>
<dbReference type="AlphaFoldDB" id="A0A075AHE9"/>
<proteinExistence type="predicted"/>
<dbReference type="KEGG" id="ovi:T265_03674"/>
<accession>A0A075AHE9</accession>
<gene>
    <name evidence="2" type="ORF">T265_03674</name>
</gene>
<feature type="region of interest" description="Disordered" evidence="1">
    <location>
        <begin position="1"/>
        <end position="29"/>
    </location>
</feature>
<reference evidence="2 3" key="1">
    <citation type="submission" date="2013-11" db="EMBL/GenBank/DDBJ databases">
        <title>Opisthorchis viverrini - life in the bile duct.</title>
        <authorList>
            <person name="Young N.D."/>
            <person name="Nagarajan N."/>
            <person name="Lin S.J."/>
            <person name="Korhonen P.K."/>
            <person name="Jex A.R."/>
            <person name="Hall R.S."/>
            <person name="Safavi-Hemami H."/>
            <person name="Kaewkong W."/>
            <person name="Bertrand D."/>
            <person name="Gao S."/>
            <person name="Seet Q."/>
            <person name="Wongkham S."/>
            <person name="Teh B.T."/>
            <person name="Wongkham C."/>
            <person name="Intapan P.M."/>
            <person name="Maleewong W."/>
            <person name="Yang X."/>
            <person name="Hu M."/>
            <person name="Wang Z."/>
            <person name="Hofmann A."/>
            <person name="Sternberg P.W."/>
            <person name="Tan P."/>
            <person name="Wang J."/>
            <person name="Gasser R.B."/>
        </authorList>
    </citation>
    <scope>NUCLEOTIDE SEQUENCE [LARGE SCALE GENOMIC DNA]</scope>
</reference>
<dbReference type="CTD" id="20317861"/>
<protein>
    <submittedName>
        <fullName evidence="2">Uncharacterized protein</fullName>
    </submittedName>
</protein>
<evidence type="ECO:0000256" key="1">
    <source>
        <dbReference type="SAM" id="MobiDB-lite"/>
    </source>
</evidence>
<dbReference type="EMBL" id="KL596672">
    <property type="protein sequence ID" value="KER29764.1"/>
    <property type="molecule type" value="Genomic_DNA"/>
</dbReference>
<keyword evidence="3" id="KW-1185">Reference proteome</keyword>
<name>A0A075AHE9_OPIVI</name>